<dbReference type="GO" id="GO:0006355">
    <property type="term" value="P:regulation of DNA-templated transcription"/>
    <property type="evidence" value="ECO:0007669"/>
    <property type="project" value="InterPro"/>
</dbReference>
<dbReference type="InterPro" id="IPR018737">
    <property type="entry name" value="DREAM_LIN52"/>
</dbReference>
<dbReference type="GO" id="GO:0070176">
    <property type="term" value="C:DRM complex"/>
    <property type="evidence" value="ECO:0007669"/>
    <property type="project" value="InterPro"/>
</dbReference>
<keyword evidence="3" id="KW-1185">Reference proteome</keyword>
<proteinExistence type="inferred from homology"/>
<reference evidence="2 3" key="1">
    <citation type="submission" date="2020-08" db="EMBL/GenBank/DDBJ databases">
        <title>Aphidius gifuensis genome sequencing and assembly.</title>
        <authorList>
            <person name="Du Z."/>
        </authorList>
    </citation>
    <scope>NUCLEOTIDE SEQUENCE [LARGE SCALE GENOMIC DNA]</scope>
    <source>
        <strain evidence="2">YNYX2018</strain>
        <tissue evidence="2">Adults</tissue>
    </source>
</reference>
<evidence type="ECO:0000313" key="3">
    <source>
        <dbReference type="Proteomes" id="UP000639338"/>
    </source>
</evidence>
<dbReference type="EMBL" id="JACMRX010000003">
    <property type="protein sequence ID" value="KAF7992322.1"/>
    <property type="molecule type" value="Genomic_DNA"/>
</dbReference>
<dbReference type="PANTHER" id="PTHR31489:SF2">
    <property type="entry name" value="PROTEIN LIN-52 HOMOLOG"/>
    <property type="match status" value="1"/>
</dbReference>
<dbReference type="PANTHER" id="PTHR31489">
    <property type="entry name" value="LIN52 FAMILY MEMBER"/>
    <property type="match status" value="1"/>
</dbReference>
<dbReference type="Pfam" id="PF10044">
    <property type="entry name" value="LIN52"/>
    <property type="match status" value="1"/>
</dbReference>
<protein>
    <recommendedName>
        <fullName evidence="4">Protein lin-52 homolog</fullName>
    </recommendedName>
</protein>
<evidence type="ECO:0008006" key="4">
    <source>
        <dbReference type="Google" id="ProtNLM"/>
    </source>
</evidence>
<comment type="caution">
    <text evidence="2">The sequence shown here is derived from an EMBL/GenBank/DDBJ whole genome shotgun (WGS) entry which is preliminary data.</text>
</comment>
<evidence type="ECO:0000256" key="1">
    <source>
        <dbReference type="ARBA" id="ARBA00005456"/>
    </source>
</evidence>
<sequence>MAANNPNDDQTELMCEEDSLMSFEKLDRASPDLWPEQIPGVNGYIAQNLPASDQAPWTSAQTVDDINQLHQLGNMTVTNLIAEVKKLHDEAYKLGLEEAKEMTRGKYLNIFSNK</sequence>
<accession>A0A834XTP1</accession>
<name>A0A834XTP1_APHGI</name>
<dbReference type="Proteomes" id="UP000639338">
    <property type="component" value="Unassembled WGS sequence"/>
</dbReference>
<gene>
    <name evidence="2" type="ORF">HCN44_001647</name>
</gene>
<comment type="similarity">
    <text evidence="1">Belongs to the lin-52 family.</text>
</comment>
<organism evidence="2 3">
    <name type="scientific">Aphidius gifuensis</name>
    <name type="common">Parasitoid wasp</name>
    <dbReference type="NCBI Taxonomy" id="684658"/>
    <lineage>
        <taxon>Eukaryota</taxon>
        <taxon>Metazoa</taxon>
        <taxon>Ecdysozoa</taxon>
        <taxon>Arthropoda</taxon>
        <taxon>Hexapoda</taxon>
        <taxon>Insecta</taxon>
        <taxon>Pterygota</taxon>
        <taxon>Neoptera</taxon>
        <taxon>Endopterygota</taxon>
        <taxon>Hymenoptera</taxon>
        <taxon>Apocrita</taxon>
        <taxon>Ichneumonoidea</taxon>
        <taxon>Braconidae</taxon>
        <taxon>Aphidiinae</taxon>
        <taxon>Aphidius</taxon>
    </lineage>
</organism>
<evidence type="ECO:0000313" key="2">
    <source>
        <dbReference type="EMBL" id="KAF7992322.1"/>
    </source>
</evidence>
<dbReference type="AlphaFoldDB" id="A0A834XTP1"/>
<dbReference type="OrthoDB" id="5834362at2759"/>